<evidence type="ECO:0000313" key="1">
    <source>
        <dbReference type="EMBL" id="GAA1268807.1"/>
    </source>
</evidence>
<comment type="caution">
    <text evidence="1">The sequence shown here is derived from an EMBL/GenBank/DDBJ whole genome shotgun (WGS) entry which is preliminary data.</text>
</comment>
<proteinExistence type="predicted"/>
<gene>
    <name evidence="1" type="ORF">GCM10009665_66740</name>
</gene>
<organism evidence="1 2">
    <name type="scientific">Kitasatospora nipponensis</name>
    <dbReference type="NCBI Taxonomy" id="258049"/>
    <lineage>
        <taxon>Bacteria</taxon>
        <taxon>Bacillati</taxon>
        <taxon>Actinomycetota</taxon>
        <taxon>Actinomycetes</taxon>
        <taxon>Kitasatosporales</taxon>
        <taxon>Streptomycetaceae</taxon>
        <taxon>Kitasatospora</taxon>
    </lineage>
</organism>
<name>A0ABN1WY58_9ACTN</name>
<dbReference type="EMBL" id="BAAALF010000194">
    <property type="protein sequence ID" value="GAA1268807.1"/>
    <property type="molecule type" value="Genomic_DNA"/>
</dbReference>
<keyword evidence="2" id="KW-1185">Reference proteome</keyword>
<evidence type="ECO:0000313" key="2">
    <source>
        <dbReference type="Proteomes" id="UP001500037"/>
    </source>
</evidence>
<accession>A0ABN1WY58</accession>
<dbReference type="RefSeq" id="WP_344445896.1">
    <property type="nucleotide sequence ID" value="NZ_BAAALF010000194.1"/>
</dbReference>
<sequence length="118" mass="13274">MTNPPTTAPLPLHVPREMRVWSYRSSHRTLVFRGFWESADTTVTEVECVSVVAMKTGPVYRGLTIREAPHDPEIAQLVDGPEPLSPRYHRLQLLSDGQPAGFVVCGDVRLHESPVDQW</sequence>
<dbReference type="Proteomes" id="UP001500037">
    <property type="component" value="Unassembled WGS sequence"/>
</dbReference>
<protein>
    <submittedName>
        <fullName evidence="1">Uncharacterized protein</fullName>
    </submittedName>
</protein>
<reference evidence="1 2" key="1">
    <citation type="journal article" date="2019" name="Int. J. Syst. Evol. Microbiol.">
        <title>The Global Catalogue of Microorganisms (GCM) 10K type strain sequencing project: providing services to taxonomists for standard genome sequencing and annotation.</title>
        <authorList>
            <consortium name="The Broad Institute Genomics Platform"/>
            <consortium name="The Broad Institute Genome Sequencing Center for Infectious Disease"/>
            <person name="Wu L."/>
            <person name="Ma J."/>
        </authorList>
    </citation>
    <scope>NUCLEOTIDE SEQUENCE [LARGE SCALE GENOMIC DNA]</scope>
    <source>
        <strain evidence="1 2">JCM 13004</strain>
    </source>
</reference>